<dbReference type="RefSeq" id="YP_010652301.1">
    <property type="nucleotide sequence ID" value="NC_070785.1"/>
</dbReference>
<name>A0A6G8R1X6_9CAUD</name>
<feature type="region of interest" description="Disordered" evidence="1">
    <location>
        <begin position="1"/>
        <end position="29"/>
    </location>
</feature>
<protein>
    <submittedName>
        <fullName evidence="2">Uncharacterized protein</fullName>
    </submittedName>
</protein>
<accession>A0A6G8R1X6</accession>
<gene>
    <name evidence="2" type="primary">250</name>
    <name evidence="2" type="ORF">SEA_WAKANDA_250</name>
</gene>
<dbReference type="Proteomes" id="UP000501266">
    <property type="component" value="Segment"/>
</dbReference>
<dbReference type="GeneID" id="77928086"/>
<evidence type="ECO:0000313" key="2">
    <source>
        <dbReference type="EMBL" id="QIN94210.1"/>
    </source>
</evidence>
<organism evidence="2 3">
    <name type="scientific">Streptomyces phage Wakanda</name>
    <dbReference type="NCBI Taxonomy" id="2713267"/>
    <lineage>
        <taxon>Viruses</taxon>
        <taxon>Duplodnaviria</taxon>
        <taxon>Heunggongvirae</taxon>
        <taxon>Uroviricota</taxon>
        <taxon>Caudoviricetes</taxon>
        <taxon>Stanwilliamsviridae</taxon>
        <taxon>Loccivirinae</taxon>
        <taxon>Wakandavirus</taxon>
        <taxon>Wakandavirus wakanda</taxon>
    </lineage>
</organism>
<reference evidence="2 3" key="1">
    <citation type="submission" date="2020-02" db="EMBL/GenBank/DDBJ databases">
        <authorList>
            <person name="Bullock J.N."/>
            <person name="Barnes M.L."/>
            <person name="Kankolongo K.M."/>
            <person name="Dejene B.A."/>
            <person name="Lindsay P.E."/>
            <person name="Bhuiyan S."/>
            <person name="Nayek S."/>
            <person name="Hughes L.E."/>
            <person name="Garlena R.A."/>
            <person name="Russell D.A."/>
            <person name="Pope W.H."/>
            <person name="Jacobs-Sera D."/>
            <person name="Hatfull G.F."/>
        </authorList>
    </citation>
    <scope>NUCLEOTIDE SEQUENCE [LARGE SCALE GENOMIC DNA]</scope>
</reference>
<keyword evidence="3" id="KW-1185">Reference proteome</keyword>
<dbReference type="KEGG" id="vg:77928086"/>
<sequence>MTTAKTATVKRVRSVKVDESQDDPQNTQGWAFKAPAKRRGWKSSGAVSLTRYERLSDRARANLIELATEGNTDQAKAYWTRILRDRYGITV</sequence>
<evidence type="ECO:0000313" key="3">
    <source>
        <dbReference type="Proteomes" id="UP000501266"/>
    </source>
</evidence>
<dbReference type="EMBL" id="MT024865">
    <property type="protein sequence ID" value="QIN94210.1"/>
    <property type="molecule type" value="Genomic_DNA"/>
</dbReference>
<evidence type="ECO:0000256" key="1">
    <source>
        <dbReference type="SAM" id="MobiDB-lite"/>
    </source>
</evidence>
<proteinExistence type="predicted"/>